<feature type="transmembrane region" description="Helical" evidence="1">
    <location>
        <begin position="319"/>
        <end position="337"/>
    </location>
</feature>
<feature type="transmembrane region" description="Helical" evidence="1">
    <location>
        <begin position="437"/>
        <end position="457"/>
    </location>
</feature>
<keyword evidence="1" id="KW-0812">Transmembrane</keyword>
<accession>A0ABX0J5F9</accession>
<feature type="transmembrane region" description="Helical" evidence="1">
    <location>
        <begin position="254"/>
        <end position="271"/>
    </location>
</feature>
<dbReference type="Proteomes" id="UP001165962">
    <property type="component" value="Unassembled WGS sequence"/>
</dbReference>
<feature type="transmembrane region" description="Helical" evidence="1">
    <location>
        <begin position="277"/>
        <end position="298"/>
    </location>
</feature>
<evidence type="ECO:0000256" key="1">
    <source>
        <dbReference type="SAM" id="Phobius"/>
    </source>
</evidence>
<sequence length="458" mass="50864">MDRRTTVVNFRIQTARPLLYTLLVASFIIQTLTGLQWVQFIEGILALICFFISIRDARGMFQIAAIVFITAGIACMIWGQIPLSQLPLLMTSNVMLISLLYMLPFINRVIRVGGYDRHLSRWLHVKSGNLGNLYVRSLAVSYLLSLFLFFAALPLLHRVLSKHLQHQEQELKNRFLGISILRGFGIVALWSPVEPLVATAVVLTGVSYMSLLPWMFGLSLVLLAAGSLWGLSFRHVTLATTQGTEPKAPSWSKTITFLFALVLLITIAFGLQAVMQISFFAAMTFLLLPFSLIWAITLRRFNRYIGSIRLHGKESIDGLRHLLVLFLSFGFFNSAVTQSPLFHLVEGYVQAIAHFPALLLICIFLACFLLPVAGIHPLVVMGLIGFMLQPILAIMNPLSIAIVLISSCLSASFMGTFNTTVTIMSGLLRVNPFRITIWNFGYGLVFGGIGVIVGLLLL</sequence>
<name>A0ABX0J5F9_9BACL</name>
<dbReference type="EMBL" id="JAAOIW010000004">
    <property type="protein sequence ID" value="NHN30646.1"/>
    <property type="molecule type" value="Genomic_DNA"/>
</dbReference>
<reference evidence="2" key="1">
    <citation type="submission" date="2020-03" db="EMBL/GenBank/DDBJ databases">
        <title>Draft sequencing of Paenibacilllus sp. S3N08.</title>
        <authorList>
            <person name="Kim D.-U."/>
        </authorList>
    </citation>
    <scope>NUCLEOTIDE SEQUENCE</scope>
    <source>
        <strain evidence="2">S3N08</strain>
    </source>
</reference>
<gene>
    <name evidence="2" type="ORF">G9U52_12465</name>
</gene>
<evidence type="ECO:0000313" key="3">
    <source>
        <dbReference type="Proteomes" id="UP001165962"/>
    </source>
</evidence>
<comment type="caution">
    <text evidence="2">The sequence shown here is derived from an EMBL/GenBank/DDBJ whole genome shotgun (WGS) entry which is preliminary data.</text>
</comment>
<feature type="transmembrane region" description="Helical" evidence="1">
    <location>
        <begin position="357"/>
        <end position="386"/>
    </location>
</feature>
<organism evidence="2 3">
    <name type="scientific">Paenibacillus agricola</name>
    <dbReference type="NCBI Taxonomy" id="2716264"/>
    <lineage>
        <taxon>Bacteria</taxon>
        <taxon>Bacillati</taxon>
        <taxon>Bacillota</taxon>
        <taxon>Bacilli</taxon>
        <taxon>Bacillales</taxon>
        <taxon>Paenibacillaceae</taxon>
        <taxon>Paenibacillus</taxon>
    </lineage>
</organism>
<feature type="transmembrane region" description="Helical" evidence="1">
    <location>
        <begin position="213"/>
        <end position="233"/>
    </location>
</feature>
<keyword evidence="1" id="KW-0472">Membrane</keyword>
<feature type="transmembrane region" description="Helical" evidence="1">
    <location>
        <begin position="60"/>
        <end position="79"/>
    </location>
</feature>
<proteinExistence type="predicted"/>
<feature type="transmembrane region" description="Helical" evidence="1">
    <location>
        <begin position="133"/>
        <end position="155"/>
    </location>
</feature>
<evidence type="ECO:0000313" key="2">
    <source>
        <dbReference type="EMBL" id="NHN30646.1"/>
    </source>
</evidence>
<feature type="transmembrane region" description="Helical" evidence="1">
    <location>
        <begin position="21"/>
        <end position="54"/>
    </location>
</feature>
<feature type="transmembrane region" description="Helical" evidence="1">
    <location>
        <begin position="398"/>
        <end position="417"/>
    </location>
</feature>
<protein>
    <submittedName>
        <fullName evidence="2">Uncharacterized protein</fullName>
    </submittedName>
</protein>
<keyword evidence="3" id="KW-1185">Reference proteome</keyword>
<keyword evidence="1" id="KW-1133">Transmembrane helix</keyword>
<feature type="transmembrane region" description="Helical" evidence="1">
    <location>
        <begin position="86"/>
        <end position="106"/>
    </location>
</feature>